<name>A0A1G7B0N1_9BACT</name>
<reference evidence="2" key="1">
    <citation type="submission" date="2016-10" db="EMBL/GenBank/DDBJ databases">
        <authorList>
            <person name="Varghese N."/>
            <person name="Submissions S."/>
        </authorList>
    </citation>
    <scope>NUCLEOTIDE SEQUENCE [LARGE SCALE GENOMIC DNA]</scope>
    <source>
        <strain evidence="2">DSM 25329</strain>
    </source>
</reference>
<dbReference type="Proteomes" id="UP000198748">
    <property type="component" value="Unassembled WGS sequence"/>
</dbReference>
<proteinExistence type="predicted"/>
<dbReference type="RefSeq" id="WP_090147840.1">
    <property type="nucleotide sequence ID" value="NZ_FNAN01000004.1"/>
</dbReference>
<dbReference type="AlphaFoldDB" id="A0A1G7B0N1"/>
<evidence type="ECO:0000313" key="2">
    <source>
        <dbReference type="Proteomes" id="UP000198748"/>
    </source>
</evidence>
<dbReference type="STRING" id="659014.SAMN04487996_10438"/>
<organism evidence="1 2">
    <name type="scientific">Dyadobacter soli</name>
    <dbReference type="NCBI Taxonomy" id="659014"/>
    <lineage>
        <taxon>Bacteria</taxon>
        <taxon>Pseudomonadati</taxon>
        <taxon>Bacteroidota</taxon>
        <taxon>Cytophagia</taxon>
        <taxon>Cytophagales</taxon>
        <taxon>Spirosomataceae</taxon>
        <taxon>Dyadobacter</taxon>
    </lineage>
</organism>
<dbReference type="EMBL" id="FNAN01000004">
    <property type="protein sequence ID" value="SDE20603.1"/>
    <property type="molecule type" value="Genomic_DNA"/>
</dbReference>
<protein>
    <submittedName>
        <fullName evidence="1">Uncharacterized protein</fullName>
    </submittedName>
</protein>
<accession>A0A1G7B0N1</accession>
<gene>
    <name evidence="1" type="ORF">SAMN04487996_10438</name>
</gene>
<evidence type="ECO:0000313" key="1">
    <source>
        <dbReference type="EMBL" id="SDE20603.1"/>
    </source>
</evidence>
<keyword evidence="2" id="KW-1185">Reference proteome</keyword>
<sequence>MKPPIRVNQALEILDDSVRGDRPVPFHIVFCTGSRTHGTGGERIVFDRAILTKARRRSAIASTDGKKRSREKRYPIKVKNMTSLEIRSVNIELIETLNGHPVL</sequence>
<dbReference type="OrthoDB" id="965247at2"/>